<gene>
    <name evidence="14" type="ORF">FD755_007878</name>
</gene>
<dbReference type="PROSITE" id="PS51323">
    <property type="entry name" value="IGFBP_N_2"/>
    <property type="match status" value="1"/>
</dbReference>
<dbReference type="PRINTS" id="PR01978">
    <property type="entry name" value="IGFBPFAMILY2"/>
</dbReference>
<dbReference type="GO" id="GO:0031995">
    <property type="term" value="F:insulin-like growth factor II binding"/>
    <property type="evidence" value="ECO:0007669"/>
    <property type="project" value="TreeGrafter"/>
</dbReference>
<organism evidence="14 15">
    <name type="scientific">Muntiacus reevesi</name>
    <name type="common">Reeves' muntjac</name>
    <name type="synonym">Cervus reevesi</name>
    <dbReference type="NCBI Taxonomy" id="9886"/>
    <lineage>
        <taxon>Eukaryota</taxon>
        <taxon>Metazoa</taxon>
        <taxon>Chordata</taxon>
        <taxon>Craniata</taxon>
        <taxon>Vertebrata</taxon>
        <taxon>Euteleostomi</taxon>
        <taxon>Mammalia</taxon>
        <taxon>Eutheria</taxon>
        <taxon>Laurasiatheria</taxon>
        <taxon>Artiodactyla</taxon>
        <taxon>Ruminantia</taxon>
        <taxon>Pecora</taxon>
        <taxon>Cervidae</taxon>
        <taxon>Muntiacinae</taxon>
        <taxon>Muntiacus</taxon>
    </lineage>
</organism>
<evidence type="ECO:0000256" key="7">
    <source>
        <dbReference type="ARBA" id="ARBA00023183"/>
    </source>
</evidence>
<dbReference type="Gene3D" id="4.10.800.10">
    <property type="entry name" value="Thyroglobulin type-1"/>
    <property type="match status" value="1"/>
</dbReference>
<dbReference type="PANTHER" id="PTHR11551:SF5">
    <property type="entry name" value="INSULIN-LIKE GROWTH FACTOR-BINDING PROTEIN 2"/>
    <property type="match status" value="1"/>
</dbReference>
<dbReference type="InterPro" id="IPR036857">
    <property type="entry name" value="Thyroglobulin_1_sf"/>
</dbReference>
<dbReference type="CDD" id="cd00191">
    <property type="entry name" value="TY"/>
    <property type="match status" value="1"/>
</dbReference>
<keyword evidence="4" id="KW-0341">Growth regulation</keyword>
<dbReference type="PROSITE" id="PS00222">
    <property type="entry name" value="IGFBP_N_1"/>
    <property type="match status" value="1"/>
</dbReference>
<dbReference type="SUPFAM" id="SSF57610">
    <property type="entry name" value="Thyroglobulin type-1 domain"/>
    <property type="match status" value="1"/>
</dbReference>
<evidence type="ECO:0000256" key="8">
    <source>
        <dbReference type="ARBA" id="ARBA00049634"/>
    </source>
</evidence>
<dbReference type="InterPro" id="IPR012210">
    <property type="entry name" value="IGFBP-2"/>
</dbReference>
<dbReference type="PANTHER" id="PTHR11551">
    <property type="entry name" value="INSULIN-LIKE GROWTH FACTOR BINDING PROTEIN"/>
    <property type="match status" value="1"/>
</dbReference>
<dbReference type="AlphaFoldDB" id="A0A5J5MIT8"/>
<dbReference type="SUPFAM" id="SSF57184">
    <property type="entry name" value="Growth factor receptor domain"/>
    <property type="match status" value="1"/>
</dbReference>
<dbReference type="InterPro" id="IPR017891">
    <property type="entry name" value="Insulin_GF-bd_Cys-rich_CS"/>
</dbReference>
<dbReference type="FunFam" id="4.10.800.10:FF:000002">
    <property type="entry name" value="Insulin-like growth factor-binding protein 2"/>
    <property type="match status" value="1"/>
</dbReference>
<comment type="subunit">
    <text evidence="9">Interacts with IGF1. Interacts with IGF2. Interacts (via RGD motif) with integrin alpha5/ITGA5; this interaction induces cell migration, adhesion or apoptosis according to the context. Interacts with PTPRB; this interaction leads to PTPRB dimerization and inactivation.</text>
</comment>
<dbReference type="InterPro" id="IPR009030">
    <property type="entry name" value="Growth_fac_rcpt_cys_sf"/>
</dbReference>
<evidence type="ECO:0000256" key="2">
    <source>
        <dbReference type="ARBA" id="ARBA00013676"/>
    </source>
</evidence>
<evidence type="ECO:0000256" key="11">
    <source>
        <dbReference type="SAM" id="SignalP"/>
    </source>
</evidence>
<evidence type="ECO:0000259" key="13">
    <source>
        <dbReference type="PROSITE" id="PS51323"/>
    </source>
</evidence>
<feature type="signal peptide" evidence="11">
    <location>
        <begin position="1"/>
        <end position="26"/>
    </location>
</feature>
<keyword evidence="3" id="KW-0964">Secreted</keyword>
<dbReference type="Proteomes" id="UP000326062">
    <property type="component" value="Chromosome 3"/>
</dbReference>
<dbReference type="Gene3D" id="4.10.40.20">
    <property type="match status" value="1"/>
</dbReference>
<reference evidence="14 15" key="1">
    <citation type="submission" date="2019-06" db="EMBL/GenBank/DDBJ databases">
        <title>Discovery of a novel chromosome fission-fusion reversal in muntjac.</title>
        <authorList>
            <person name="Mudd A.B."/>
            <person name="Bredeson J.V."/>
            <person name="Baum R."/>
            <person name="Hockemeyer D."/>
            <person name="Rokhsar D.S."/>
        </authorList>
    </citation>
    <scope>NUCLEOTIDE SEQUENCE [LARGE SCALE GENOMIC DNA]</scope>
    <source>
        <strain evidence="14">UCam_UCB_Mr</strain>
        <tissue evidence="14">Fibroblast cell line</tissue>
    </source>
</reference>
<dbReference type="InterPro" id="IPR000867">
    <property type="entry name" value="IGFBP-like"/>
</dbReference>
<protein>
    <recommendedName>
        <fullName evidence="2">Insulin-like growth factor-binding protein 2</fullName>
    </recommendedName>
</protein>
<evidence type="ECO:0000259" key="12">
    <source>
        <dbReference type="PROSITE" id="PS51162"/>
    </source>
</evidence>
<dbReference type="PRINTS" id="PR01976">
    <property type="entry name" value="IGFBPFAMILY"/>
</dbReference>
<feature type="domain" description="Thyroglobulin type-1" evidence="12">
    <location>
        <begin position="147"/>
        <end position="229"/>
    </location>
</feature>
<keyword evidence="15" id="KW-1185">Reference proteome</keyword>
<dbReference type="EMBL" id="VCEB01000003">
    <property type="protein sequence ID" value="KAB0380094.1"/>
    <property type="molecule type" value="Genomic_DNA"/>
</dbReference>
<evidence type="ECO:0000256" key="10">
    <source>
        <dbReference type="PROSITE-ProRule" id="PRU00500"/>
    </source>
</evidence>
<feature type="chain" id="PRO_5023816866" description="Insulin-like growth factor-binding protein 2" evidence="11">
    <location>
        <begin position="27"/>
        <end position="248"/>
    </location>
</feature>
<keyword evidence="7" id="KW-0340">Growth factor binding</keyword>
<name>A0A5J5MIT8_MUNRE</name>
<evidence type="ECO:0000313" key="15">
    <source>
        <dbReference type="Proteomes" id="UP000326062"/>
    </source>
</evidence>
<comment type="function">
    <text evidence="8">Multifunctional protein that plays a critical role in regulating the availability of IGFs such as IGF1 and IGF2 to their receptors and thereby regulates IGF-mediated cellular processes including proliferation, differentiation, and apoptosis in a cell-type specific manner. Functions coordinately with receptor protein tyrosine phosphatase beta/PTPRB and the IGF1 receptor to regulate IGF1-mediated signaling by stimulating the phosphorylation of PTEN leading to its inactivation and AKT1 activation. Plays a positive role in cell migration via interaction with integrin alpha5/ITGA5 through an RGD motif. Additionally, interaction with ITGA5/ITGB1 enhances the adhesion of endothelial progenitor cells to endothelial cells. Upon mitochondrial damage, facilitates apoptosis with ITGA5 of podocytes, and then activates the phosphorylation of focal adhesion kinase (FAK)-mediated mitochondrial injury.</text>
</comment>
<feature type="domain" description="IGFBP N-terminal" evidence="13">
    <location>
        <begin position="35"/>
        <end position="126"/>
    </location>
</feature>
<dbReference type="PROSITE" id="PS51162">
    <property type="entry name" value="THYROGLOBULIN_1_2"/>
    <property type="match status" value="1"/>
</dbReference>
<dbReference type="SMART" id="SM00121">
    <property type="entry name" value="IB"/>
    <property type="match status" value="1"/>
</dbReference>
<dbReference type="SMART" id="SM00211">
    <property type="entry name" value="TY"/>
    <property type="match status" value="1"/>
</dbReference>
<proteinExistence type="predicted"/>
<dbReference type="FunFam" id="4.10.40.20:FF:000007">
    <property type="entry name" value="Insulin-like growth factor-binding protein 2"/>
    <property type="match status" value="1"/>
</dbReference>
<dbReference type="Pfam" id="PF00219">
    <property type="entry name" value="IGFBP"/>
    <property type="match status" value="1"/>
</dbReference>
<dbReference type="InterPro" id="IPR000716">
    <property type="entry name" value="Thyroglobulin_1"/>
</dbReference>
<evidence type="ECO:0000313" key="14">
    <source>
        <dbReference type="EMBL" id="KAB0380094.1"/>
    </source>
</evidence>
<dbReference type="InterPro" id="IPR022321">
    <property type="entry name" value="IGFBP_1-6_chordata"/>
</dbReference>
<evidence type="ECO:0000256" key="4">
    <source>
        <dbReference type="ARBA" id="ARBA00022604"/>
    </source>
</evidence>
<keyword evidence="6" id="KW-1015">Disulfide bond</keyword>
<dbReference type="PROSITE" id="PS00484">
    <property type="entry name" value="THYROGLOBULIN_1_1"/>
    <property type="match status" value="1"/>
</dbReference>
<evidence type="ECO:0000256" key="1">
    <source>
        <dbReference type="ARBA" id="ARBA00004613"/>
    </source>
</evidence>
<comment type="subcellular location">
    <subcellularLocation>
        <location evidence="1">Secreted</location>
    </subcellularLocation>
</comment>
<comment type="caution">
    <text evidence="10">Lacks conserved residue(s) required for the propagation of feature annotation.</text>
</comment>
<evidence type="ECO:0000256" key="3">
    <source>
        <dbReference type="ARBA" id="ARBA00022525"/>
    </source>
</evidence>
<comment type="caution">
    <text evidence="14">The sequence shown here is derived from an EMBL/GenBank/DDBJ whole genome shotgun (WGS) entry which is preliminary data.</text>
</comment>
<dbReference type="GO" id="GO:0043567">
    <property type="term" value="P:regulation of insulin-like growth factor receptor signaling pathway"/>
    <property type="evidence" value="ECO:0007669"/>
    <property type="project" value="TreeGrafter"/>
</dbReference>
<sequence>MQLRLGGPALPLLPPLLLLLLLGAGGGDCGARAEVLFRCPPCTPESLAACKPPPGAAAGPAGDARVPCELVREPGCGCCSVCARLEGERCGVYTPRCGQGLRCYPNPGSELPLRALVHGEGTCEKHGDAEYSASPEQVAGNAGLGQLTPCQQELDQVLERISTMRLPDERGPLEHLYSLHIPNCDKHGLYNLKQCKMSLNGQRGECWCVNPNTGKLIQGAPTIRGDPECHLFYNEQQGARGVHTQRMQ</sequence>
<dbReference type="GO" id="GO:0005615">
    <property type="term" value="C:extracellular space"/>
    <property type="evidence" value="ECO:0007669"/>
    <property type="project" value="TreeGrafter"/>
</dbReference>
<evidence type="ECO:0000256" key="9">
    <source>
        <dbReference type="ARBA" id="ARBA00049699"/>
    </source>
</evidence>
<accession>A0A5J5MIT8</accession>
<keyword evidence="5 11" id="KW-0732">Signal</keyword>
<dbReference type="Pfam" id="PF00086">
    <property type="entry name" value="Thyroglobulin_1"/>
    <property type="match status" value="1"/>
</dbReference>
<evidence type="ECO:0000256" key="6">
    <source>
        <dbReference type="ARBA" id="ARBA00023157"/>
    </source>
</evidence>
<dbReference type="GO" id="GO:0031994">
    <property type="term" value="F:insulin-like growth factor I binding"/>
    <property type="evidence" value="ECO:0007669"/>
    <property type="project" value="TreeGrafter"/>
</dbReference>
<evidence type="ECO:0000256" key="5">
    <source>
        <dbReference type="ARBA" id="ARBA00022729"/>
    </source>
</evidence>